<evidence type="ECO:0000313" key="2">
    <source>
        <dbReference type="EMBL" id="OBZ65811.1"/>
    </source>
</evidence>
<protein>
    <submittedName>
        <fullName evidence="3">Uncharacterized protein</fullName>
    </submittedName>
</protein>
<evidence type="ECO:0000313" key="5">
    <source>
        <dbReference type="Proteomes" id="UP000092993"/>
    </source>
</evidence>
<proteinExistence type="predicted"/>
<feature type="compositionally biased region" description="Acidic residues" evidence="1">
    <location>
        <begin position="52"/>
        <end position="64"/>
    </location>
</feature>
<dbReference type="OrthoDB" id="2803839at2759"/>
<sequence>MGIDRTALSAAMKQLPATPRATLAHPPSPESHPLERSPSPASHPRKRRREEDSDDNESSDDDENNNTTHRLTPSTPGHSQATPGTSQSQVPDRFSSTNLSAFTEKECKRAKLDASETADVQEFSKLATEKKLTKIYTKLLATQKKLVKLEDDKNVWEGPSKALRGNIAKYAHAVLLSPNLHGYREKVPINHVLTIIKRLRFDLPCNVEKNRSHWATVETAVSNALTSKRWFFKDEVKHSGANDLDIYTLTERIIGDSEVNMSLELVACISKMQTCLIYTFSSGVSCTRHPERTRPTRPSIRSPSLNLSFLSGAI</sequence>
<organism evidence="3 5">
    <name type="scientific">Grifola frondosa</name>
    <name type="common">Maitake</name>
    <name type="synonym">Polyporus frondosus</name>
    <dbReference type="NCBI Taxonomy" id="5627"/>
    <lineage>
        <taxon>Eukaryota</taxon>
        <taxon>Fungi</taxon>
        <taxon>Dikarya</taxon>
        <taxon>Basidiomycota</taxon>
        <taxon>Agaricomycotina</taxon>
        <taxon>Agaricomycetes</taxon>
        <taxon>Polyporales</taxon>
        <taxon>Grifolaceae</taxon>
        <taxon>Grifola</taxon>
    </lineage>
</organism>
<reference evidence="3 5" key="1">
    <citation type="submission" date="2016-03" db="EMBL/GenBank/DDBJ databases">
        <title>Whole genome sequencing of Grifola frondosa 9006-11.</title>
        <authorList>
            <person name="Min B."/>
            <person name="Park H."/>
            <person name="Kim J.-G."/>
            <person name="Cho H."/>
            <person name="Oh Y.-L."/>
            <person name="Kong W.-S."/>
            <person name="Choi I.-G."/>
        </authorList>
    </citation>
    <scope>NUCLEOTIDE SEQUENCE [LARGE SCALE GENOMIC DNA]</scope>
    <source>
        <strain evidence="3 5">9006-11</strain>
    </source>
</reference>
<dbReference type="EMBL" id="LUGG01000039">
    <property type="protein sequence ID" value="OBZ65811.1"/>
    <property type="molecule type" value="Genomic_DNA"/>
</dbReference>
<dbReference type="EMBL" id="LUGG01000034">
    <property type="protein sequence ID" value="OBZ66015.1"/>
    <property type="molecule type" value="Genomic_DNA"/>
</dbReference>
<dbReference type="Proteomes" id="UP000092993">
    <property type="component" value="Unassembled WGS sequence"/>
</dbReference>
<feature type="region of interest" description="Disordered" evidence="1">
    <location>
        <begin position="1"/>
        <end position="93"/>
    </location>
</feature>
<evidence type="ECO:0000256" key="1">
    <source>
        <dbReference type="SAM" id="MobiDB-lite"/>
    </source>
</evidence>
<accession>A0A1C7LMJ8</accession>
<dbReference type="AlphaFoldDB" id="A0A1C7LMJ8"/>
<name>A0A1C7LMJ8_GRIFR</name>
<comment type="caution">
    <text evidence="3">The sequence shown here is derived from an EMBL/GenBank/DDBJ whole genome shotgun (WGS) entry which is preliminary data.</text>
</comment>
<keyword evidence="5" id="KW-1185">Reference proteome</keyword>
<dbReference type="EMBL" id="LUGG01000001">
    <property type="protein sequence ID" value="OBZ79126.1"/>
    <property type="molecule type" value="Genomic_DNA"/>
</dbReference>
<evidence type="ECO:0000313" key="3">
    <source>
        <dbReference type="EMBL" id="OBZ66015.1"/>
    </source>
</evidence>
<evidence type="ECO:0000313" key="4">
    <source>
        <dbReference type="EMBL" id="OBZ79126.1"/>
    </source>
</evidence>
<feature type="compositionally biased region" description="Polar residues" evidence="1">
    <location>
        <begin position="67"/>
        <end position="93"/>
    </location>
</feature>
<gene>
    <name evidence="4" type="ORF">A0H81_01425</name>
    <name evidence="3" type="ORF">A0H81_14015</name>
    <name evidence="2" type="ORF">A0H81_14214</name>
</gene>